<dbReference type="Pfam" id="PF17116">
    <property type="entry name" value="T9SS_plug_1st"/>
    <property type="match status" value="1"/>
</dbReference>
<dbReference type="Gene3D" id="2.60.40.10">
    <property type="entry name" value="Immunoglobulins"/>
    <property type="match status" value="1"/>
</dbReference>
<dbReference type="AlphaFoldDB" id="A0A2W7QX01"/>
<comment type="caution">
    <text evidence="3">The sequence shown here is derived from an EMBL/GenBank/DDBJ whole genome shotgun (WGS) entry which is preliminary data.</text>
</comment>
<dbReference type="EMBL" id="QKZT01000011">
    <property type="protein sequence ID" value="PZX50560.1"/>
    <property type="molecule type" value="Genomic_DNA"/>
</dbReference>
<feature type="domain" description="Type 9 secretion system plug protein N-terminal" evidence="2">
    <location>
        <begin position="34"/>
        <end position="159"/>
    </location>
</feature>
<evidence type="ECO:0000313" key="3">
    <source>
        <dbReference type="EMBL" id="PZX50560.1"/>
    </source>
</evidence>
<name>A0A2W7QX01_9BACT</name>
<dbReference type="InterPro" id="IPR031345">
    <property type="entry name" value="T9SS_Plug_N"/>
</dbReference>
<dbReference type="InterPro" id="IPR013783">
    <property type="entry name" value="Ig-like_fold"/>
</dbReference>
<evidence type="ECO:0000259" key="2">
    <source>
        <dbReference type="Pfam" id="PF17116"/>
    </source>
</evidence>
<gene>
    <name evidence="3" type="ORF">LV85_02667</name>
</gene>
<proteinExistence type="predicted"/>
<reference evidence="3 4" key="1">
    <citation type="submission" date="2018-06" db="EMBL/GenBank/DDBJ databases">
        <title>Genomic Encyclopedia of Archaeal and Bacterial Type Strains, Phase II (KMG-II): from individual species to whole genera.</title>
        <authorList>
            <person name="Goeker M."/>
        </authorList>
    </citation>
    <scope>NUCLEOTIDE SEQUENCE [LARGE SCALE GENOMIC DNA]</scope>
    <source>
        <strain evidence="3 4">DSM 19830</strain>
    </source>
</reference>
<evidence type="ECO:0000313" key="4">
    <source>
        <dbReference type="Proteomes" id="UP000248882"/>
    </source>
</evidence>
<protein>
    <submittedName>
        <fullName evidence="3">Uncharacterized protein DUF5103</fullName>
    </submittedName>
</protein>
<keyword evidence="1" id="KW-0732">Signal</keyword>
<feature type="chain" id="PRO_5015986414" evidence="1">
    <location>
        <begin position="23"/>
        <end position="425"/>
    </location>
</feature>
<feature type="signal peptide" evidence="1">
    <location>
        <begin position="1"/>
        <end position="22"/>
    </location>
</feature>
<dbReference type="SUPFAM" id="SSF81296">
    <property type="entry name" value="E set domains"/>
    <property type="match status" value="1"/>
</dbReference>
<sequence length="425" mass="49355">MKTKFLFLSFLLTSSAVFSLFAQQLEDRVYKDHIQSVRLFPVGVTFDASLDAPVVPLLSSKKLLLIFDDLAFDPQLYTAKLIHCDADWQQSQLKNNDFLPTFNEFNIQDYEYSVNTRIPYIHYKFEVPSVTKSGNYILKVYSQRDESDVILTKRFMVYEETFKVGAAVVPPTQTANRKQSQQINVVVNYSAGEVTNPDGQIKVLIRQNQRWDNAKFLAKPTFMNESSKILRYESFDGSNAFDAGNEFRFVDLRFMRANGINVADMRVEPDVIFADGKINEPRPETAYSQYLDLNGQYLIETKDRPGGDPEIESEYMLMTFRLAVEQTSDPIYLLGSLTNWGKAPETKMEWDPKMGVYTTSLLLKQGWYDYQFAFSENGVFEPQYFEGSYFETENEYQVLVYFRNLGSRYDQLVGYIYLQPNRRRM</sequence>
<keyword evidence="4" id="KW-1185">Reference proteome</keyword>
<organism evidence="3 4">
    <name type="scientific">Algoriphagus chordae</name>
    <dbReference type="NCBI Taxonomy" id="237019"/>
    <lineage>
        <taxon>Bacteria</taxon>
        <taxon>Pseudomonadati</taxon>
        <taxon>Bacteroidota</taxon>
        <taxon>Cytophagia</taxon>
        <taxon>Cytophagales</taxon>
        <taxon>Cyclobacteriaceae</taxon>
        <taxon>Algoriphagus</taxon>
    </lineage>
</organism>
<dbReference type="RefSeq" id="WP_111320174.1">
    <property type="nucleotide sequence ID" value="NZ_QKZT01000011.1"/>
</dbReference>
<dbReference type="Proteomes" id="UP000248882">
    <property type="component" value="Unassembled WGS sequence"/>
</dbReference>
<dbReference type="OrthoDB" id="1522602at2"/>
<accession>A0A2W7QX01</accession>
<evidence type="ECO:0000256" key="1">
    <source>
        <dbReference type="SAM" id="SignalP"/>
    </source>
</evidence>
<dbReference type="InterPro" id="IPR014756">
    <property type="entry name" value="Ig_E-set"/>
</dbReference>